<evidence type="ECO:0000256" key="2">
    <source>
        <dbReference type="ARBA" id="ARBA00022525"/>
    </source>
</evidence>
<dbReference type="Pfam" id="PF19030">
    <property type="entry name" value="TSP1_ADAMTS"/>
    <property type="match status" value="3"/>
</dbReference>
<dbReference type="SUPFAM" id="SSF82895">
    <property type="entry name" value="TSP-1 type 1 repeat"/>
    <property type="match status" value="3"/>
</dbReference>
<name>A0AA36IGG3_9DINO</name>
<dbReference type="SMART" id="SM00209">
    <property type="entry name" value="TSP1"/>
    <property type="match status" value="4"/>
</dbReference>
<proteinExistence type="predicted"/>
<dbReference type="InterPro" id="IPR000884">
    <property type="entry name" value="TSP1_rpt"/>
</dbReference>
<dbReference type="AlphaFoldDB" id="A0AA36IGG3"/>
<reference evidence="3" key="1">
    <citation type="submission" date="2023-08" db="EMBL/GenBank/DDBJ databases">
        <authorList>
            <person name="Chen Y."/>
            <person name="Shah S."/>
            <person name="Dougan E. K."/>
            <person name="Thang M."/>
            <person name="Chan C."/>
        </authorList>
    </citation>
    <scope>NUCLEOTIDE SEQUENCE</scope>
</reference>
<comment type="caution">
    <text evidence="3">The sequence shown here is derived from an EMBL/GenBank/DDBJ whole genome shotgun (WGS) entry which is preliminary data.</text>
</comment>
<organism evidence="3 4">
    <name type="scientific">Effrenium voratum</name>
    <dbReference type="NCBI Taxonomy" id="2562239"/>
    <lineage>
        <taxon>Eukaryota</taxon>
        <taxon>Sar</taxon>
        <taxon>Alveolata</taxon>
        <taxon>Dinophyceae</taxon>
        <taxon>Suessiales</taxon>
        <taxon>Symbiodiniaceae</taxon>
        <taxon>Effrenium</taxon>
    </lineage>
</organism>
<evidence type="ECO:0000313" key="4">
    <source>
        <dbReference type="Proteomes" id="UP001178507"/>
    </source>
</evidence>
<comment type="subcellular location">
    <subcellularLocation>
        <location evidence="1">Secreted</location>
    </subcellularLocation>
</comment>
<protein>
    <submittedName>
        <fullName evidence="3">Uncharacterized protein</fullName>
    </submittedName>
</protein>
<evidence type="ECO:0000313" key="3">
    <source>
        <dbReference type="EMBL" id="CAJ1386275.1"/>
    </source>
</evidence>
<dbReference type="Proteomes" id="UP001178507">
    <property type="component" value="Unassembled WGS sequence"/>
</dbReference>
<dbReference type="InterPro" id="IPR050439">
    <property type="entry name" value="ADAMTS_ADAMTS-like"/>
</dbReference>
<accession>A0AA36IGG3</accession>
<dbReference type="PANTHER" id="PTHR13723">
    <property type="entry name" value="ADAMTS A DISINTEGRIN AND METALLOPROTEASE WITH THROMBOSPONDIN MOTIFS PROTEASE"/>
    <property type="match status" value="1"/>
</dbReference>
<dbReference type="GO" id="GO:0005576">
    <property type="term" value="C:extracellular region"/>
    <property type="evidence" value="ECO:0007669"/>
    <property type="project" value="UniProtKB-SubCell"/>
</dbReference>
<dbReference type="PROSITE" id="PS50092">
    <property type="entry name" value="TSP1"/>
    <property type="match status" value="4"/>
</dbReference>
<keyword evidence="2" id="KW-0964">Secreted</keyword>
<gene>
    <name evidence="3" type="ORF">EVOR1521_LOCUS12681</name>
</gene>
<evidence type="ECO:0000256" key="1">
    <source>
        <dbReference type="ARBA" id="ARBA00004613"/>
    </source>
</evidence>
<dbReference type="EMBL" id="CAUJNA010001347">
    <property type="protein sequence ID" value="CAJ1386275.1"/>
    <property type="molecule type" value="Genomic_DNA"/>
</dbReference>
<dbReference type="Gene3D" id="2.20.100.10">
    <property type="entry name" value="Thrombospondin type-1 (TSP1) repeat"/>
    <property type="match status" value="1"/>
</dbReference>
<sequence length="284" mass="30385">MTGNEADTFDATRGFESFEADGVPEDCQHGNLPGLQAQAVVLRRQASIWTVGAWGACEGVPDNCGDGGVQRREVSCPQRGCHSSWKPKEEQPCRATRGCIWVASDWSSCSNLCGAGDRHRSVQCSSVRSEDCAGAAPLANESCSDFSNCSWQVQAWGSCSSTCGSGTQTREVACEAADASLCPSPSPSLLQYCYETASCSWQTSEWSSCSNLCGSGVSLRQVWCSSGRDSDCNSTRPEASAFCYSSVGCAWQKGPGGLSRKRRNGVTRCARCFDFNPFAQVETK</sequence>
<keyword evidence="4" id="KW-1185">Reference proteome</keyword>
<dbReference type="InterPro" id="IPR036383">
    <property type="entry name" value="TSP1_rpt_sf"/>
</dbReference>